<comment type="caution">
    <text evidence="7">The sequence shown here is derived from an EMBL/GenBank/DDBJ whole genome shotgun (WGS) entry which is preliminary data.</text>
</comment>
<keyword evidence="4" id="KW-0805">Transcription regulation</keyword>
<dbReference type="InterPro" id="IPR002481">
    <property type="entry name" value="FUR"/>
</dbReference>
<keyword evidence="2" id="KW-0678">Repressor</keyword>
<dbReference type="EMBL" id="BAQB01000003">
    <property type="protein sequence ID" value="GBR44071.1"/>
    <property type="molecule type" value="Genomic_DNA"/>
</dbReference>
<dbReference type="PANTHER" id="PTHR33202">
    <property type="entry name" value="ZINC UPTAKE REGULATION PROTEIN"/>
    <property type="match status" value="1"/>
</dbReference>
<dbReference type="Pfam" id="PF01475">
    <property type="entry name" value="FUR"/>
    <property type="match status" value="1"/>
</dbReference>
<comment type="similarity">
    <text evidence="1">Belongs to the Fur family.</text>
</comment>
<evidence type="ECO:0000256" key="2">
    <source>
        <dbReference type="ARBA" id="ARBA00022491"/>
    </source>
</evidence>
<evidence type="ECO:0000256" key="5">
    <source>
        <dbReference type="ARBA" id="ARBA00023125"/>
    </source>
</evidence>
<proteinExistence type="inferred from homology"/>
<evidence type="ECO:0000256" key="3">
    <source>
        <dbReference type="ARBA" id="ARBA00022833"/>
    </source>
</evidence>
<dbReference type="Gene3D" id="3.30.1490.190">
    <property type="match status" value="1"/>
</dbReference>
<name>A0ABQ0QGM5_9PROT</name>
<sequence length="172" mass="18841">MVDSIYSSVSGLGFTRAVDEQLERAVQRCRSRGARLTDTRRLVLGLILSAERPTGAYDILAQLRPVQPNAAPPTVYRALDFLLEQGLIHKLERLAAFVGCTHAMLCDDGCHHHDAWGVHRAQFLICHSCGKAWELEQEKIVPVLMDAAQQVGFAAETATIEIEGVCAQCSAV</sequence>
<dbReference type="CDD" id="cd07153">
    <property type="entry name" value="Fur_like"/>
    <property type="match status" value="1"/>
</dbReference>
<dbReference type="InterPro" id="IPR036390">
    <property type="entry name" value="WH_DNA-bd_sf"/>
</dbReference>
<keyword evidence="5" id="KW-0238">DNA-binding</keyword>
<dbReference type="PANTHER" id="PTHR33202:SF6">
    <property type="entry name" value="ZINC UPTAKE REGULATION PROTEIN"/>
    <property type="match status" value="1"/>
</dbReference>
<evidence type="ECO:0000313" key="8">
    <source>
        <dbReference type="Proteomes" id="UP001062443"/>
    </source>
</evidence>
<dbReference type="InterPro" id="IPR043135">
    <property type="entry name" value="Fur_C"/>
</dbReference>
<evidence type="ECO:0000256" key="6">
    <source>
        <dbReference type="ARBA" id="ARBA00023163"/>
    </source>
</evidence>
<dbReference type="Proteomes" id="UP001062443">
    <property type="component" value="Unassembled WGS sequence"/>
</dbReference>
<organism evidence="7 8">
    <name type="scientific">Neokomagataea tanensis NBRC 106556</name>
    <dbReference type="NCBI Taxonomy" id="1223519"/>
    <lineage>
        <taxon>Bacteria</taxon>
        <taxon>Pseudomonadati</taxon>
        <taxon>Pseudomonadota</taxon>
        <taxon>Alphaproteobacteria</taxon>
        <taxon>Acetobacterales</taxon>
        <taxon>Acetobacteraceae</taxon>
        <taxon>Neokomagataea</taxon>
    </lineage>
</organism>
<dbReference type="SUPFAM" id="SSF46785">
    <property type="entry name" value="Winged helix' DNA-binding domain"/>
    <property type="match status" value="1"/>
</dbReference>
<protein>
    <submittedName>
        <fullName evidence="7">Fur family transcriptional regulator</fullName>
    </submittedName>
</protein>
<keyword evidence="3" id="KW-0862">Zinc</keyword>
<dbReference type="InterPro" id="IPR036388">
    <property type="entry name" value="WH-like_DNA-bd_sf"/>
</dbReference>
<reference evidence="7" key="1">
    <citation type="submission" date="2013-04" db="EMBL/GenBank/DDBJ databases">
        <title>The genome sequencing project of 58 acetic acid bacteria.</title>
        <authorList>
            <person name="Okamoto-Kainuma A."/>
            <person name="Ishikawa M."/>
            <person name="Umino S."/>
            <person name="Koizumi Y."/>
            <person name="Shiwa Y."/>
            <person name="Yoshikawa H."/>
            <person name="Matsutani M."/>
            <person name="Matsushita K."/>
        </authorList>
    </citation>
    <scope>NUCLEOTIDE SEQUENCE</scope>
    <source>
        <strain evidence="7">NBRC 106556</strain>
    </source>
</reference>
<dbReference type="RefSeq" id="WP_068171074.1">
    <property type="nucleotide sequence ID" value="NZ_BAQB01000003.1"/>
</dbReference>
<evidence type="ECO:0000256" key="1">
    <source>
        <dbReference type="ARBA" id="ARBA00007957"/>
    </source>
</evidence>
<evidence type="ECO:0000313" key="7">
    <source>
        <dbReference type="EMBL" id="GBR44071.1"/>
    </source>
</evidence>
<gene>
    <name evidence="7" type="ORF">AA106556_0302</name>
</gene>
<keyword evidence="8" id="KW-1185">Reference proteome</keyword>
<evidence type="ECO:0000256" key="4">
    <source>
        <dbReference type="ARBA" id="ARBA00023015"/>
    </source>
</evidence>
<dbReference type="Gene3D" id="1.10.10.10">
    <property type="entry name" value="Winged helix-like DNA-binding domain superfamily/Winged helix DNA-binding domain"/>
    <property type="match status" value="1"/>
</dbReference>
<keyword evidence="6" id="KW-0804">Transcription</keyword>
<accession>A0ABQ0QGM5</accession>